<dbReference type="PANTHER" id="PTHR33376">
    <property type="match status" value="1"/>
</dbReference>
<proteinExistence type="predicted"/>
<organism evidence="3">
    <name type="scientific">Sheuella amnicola</name>
    <dbReference type="NCBI Taxonomy" id="2707330"/>
    <lineage>
        <taxon>Bacteria</taxon>
        <taxon>Pseudomonadati</taxon>
        <taxon>Pseudomonadota</taxon>
        <taxon>Betaproteobacteria</taxon>
        <taxon>Burkholderiales</taxon>
        <taxon>Alcaligenaceae</taxon>
        <taxon>Sheuella</taxon>
    </lineage>
</organism>
<reference evidence="3" key="1">
    <citation type="submission" date="2020-02" db="EMBL/GenBank/DDBJ databases">
        <authorList>
            <person name="Chen W.-M."/>
        </authorList>
    </citation>
    <scope>NUCLEOTIDE SEQUENCE</scope>
    <source>
        <strain evidence="3">NBD-18</strain>
    </source>
</reference>
<accession>A0A6B2QX74</accession>
<feature type="signal peptide" evidence="2">
    <location>
        <begin position="1"/>
        <end position="24"/>
    </location>
</feature>
<sequence length="331" mass="35932">MNRSTLARLAAALACLGIAGFAHAQTKWDLPSAYAPANFHTENLEFFAKEVDAATGGKLKINVHSNASLFKATEIKRAVQGGQAQLGEILLVNYENENPLFGMDGIPFLATSYANAKSLQDVQLPALDKYLAGQGMKILYTVPWQPQGIYSKKPVNALADMKGMKWRAYSPATSKMAELMNLQPVTIQAAELSQALATGVVETYISSSATGIDSKTYESLKYFYENQAWIPKNAVLINMKAFNALDKATQDAVTKAAANAQARGWKISEEKEAAFKQVLRDKGMNVQPPSATFAADMSKIGAIMLSDWEKKSAPQGAELIAQYRKLVPAAK</sequence>
<dbReference type="AlphaFoldDB" id="A0A6B2QX74"/>
<protein>
    <submittedName>
        <fullName evidence="3">TRAP transporter substrate-binding protein</fullName>
    </submittedName>
</protein>
<keyword evidence="1 2" id="KW-0732">Signal</keyword>
<dbReference type="RefSeq" id="WP_163652194.1">
    <property type="nucleotide sequence ID" value="NZ_JAAGRN010000003.1"/>
</dbReference>
<evidence type="ECO:0000256" key="1">
    <source>
        <dbReference type="ARBA" id="ARBA00022729"/>
    </source>
</evidence>
<dbReference type="Pfam" id="PF03480">
    <property type="entry name" value="DctP"/>
    <property type="match status" value="1"/>
</dbReference>
<gene>
    <name evidence="3" type="ORF">G3I67_05030</name>
</gene>
<dbReference type="Gene3D" id="3.40.190.170">
    <property type="entry name" value="Bacterial extracellular solute-binding protein, family 7"/>
    <property type="match status" value="1"/>
</dbReference>
<dbReference type="GO" id="GO:0055085">
    <property type="term" value="P:transmembrane transport"/>
    <property type="evidence" value="ECO:0007669"/>
    <property type="project" value="InterPro"/>
</dbReference>
<dbReference type="InterPro" id="IPR038404">
    <property type="entry name" value="TRAP_DctP_sf"/>
</dbReference>
<dbReference type="CDD" id="cd13602">
    <property type="entry name" value="PBP2_TRAP_BpDctp6_7"/>
    <property type="match status" value="1"/>
</dbReference>
<name>A0A6B2QX74_9BURK</name>
<evidence type="ECO:0000313" key="3">
    <source>
        <dbReference type="EMBL" id="NDY82592.1"/>
    </source>
</evidence>
<evidence type="ECO:0000256" key="2">
    <source>
        <dbReference type="SAM" id="SignalP"/>
    </source>
</evidence>
<dbReference type="EMBL" id="JAAGRN010000003">
    <property type="protein sequence ID" value="NDY82592.1"/>
    <property type="molecule type" value="Genomic_DNA"/>
</dbReference>
<dbReference type="NCBIfam" id="NF037995">
    <property type="entry name" value="TRAP_S1"/>
    <property type="match status" value="1"/>
</dbReference>
<dbReference type="InterPro" id="IPR018389">
    <property type="entry name" value="DctP_fam"/>
</dbReference>
<comment type="caution">
    <text evidence="3">The sequence shown here is derived from an EMBL/GenBank/DDBJ whole genome shotgun (WGS) entry which is preliminary data.</text>
</comment>
<feature type="chain" id="PRO_5025363374" evidence="2">
    <location>
        <begin position="25"/>
        <end position="331"/>
    </location>
</feature>
<dbReference type="PANTHER" id="PTHR33376:SF4">
    <property type="entry name" value="SIALIC ACID-BINDING PERIPLASMIC PROTEIN SIAP"/>
    <property type="match status" value="1"/>
</dbReference>